<reference evidence="1 2" key="1">
    <citation type="submission" date="2019-11" db="EMBL/GenBank/DDBJ databases">
        <title>Draft genome sequences of five Paenibacillus species of dairy origin.</title>
        <authorList>
            <person name="Olajide A.M."/>
            <person name="Chen S."/>
            <person name="Lapointe G."/>
        </authorList>
    </citation>
    <scope>NUCLEOTIDE SEQUENCE [LARGE SCALE GENOMIC DNA]</scope>
    <source>
        <strain evidence="1 2">2CS3</strain>
    </source>
</reference>
<comment type="caution">
    <text evidence="1">The sequence shown here is derived from an EMBL/GenBank/DDBJ whole genome shotgun (WGS) entry which is preliminary data.</text>
</comment>
<dbReference type="EMBL" id="WNZX01000009">
    <property type="protein sequence ID" value="MUG71426.1"/>
    <property type="molecule type" value="Genomic_DNA"/>
</dbReference>
<proteinExistence type="predicted"/>
<dbReference type="Pfam" id="PF13046">
    <property type="entry name" value="DUF3906"/>
    <property type="match status" value="1"/>
</dbReference>
<gene>
    <name evidence="1" type="ORF">GNP93_12180</name>
</gene>
<accession>A0A7X3CT62</accession>
<dbReference type="AlphaFoldDB" id="A0A7X3CT62"/>
<sequence>MYLYNMEIELQDRQIRLVVLAERDEEAFDQIEGLLARFYVKTPEVLEAAIVEKKRATRGAGFVMDLQA</sequence>
<keyword evidence="2" id="KW-1185">Reference proteome</keyword>
<protein>
    <submittedName>
        <fullName evidence="1">DUF3906 family protein</fullName>
    </submittedName>
</protein>
<evidence type="ECO:0000313" key="2">
    <source>
        <dbReference type="Proteomes" id="UP000450917"/>
    </source>
</evidence>
<dbReference type="Proteomes" id="UP000450917">
    <property type="component" value="Unassembled WGS sequence"/>
</dbReference>
<name>A0A7X3CT62_9BACL</name>
<organism evidence="1 2">
    <name type="scientific">Paenibacillus validus</name>
    <dbReference type="NCBI Taxonomy" id="44253"/>
    <lineage>
        <taxon>Bacteria</taxon>
        <taxon>Bacillati</taxon>
        <taxon>Bacillota</taxon>
        <taxon>Bacilli</taxon>
        <taxon>Bacillales</taxon>
        <taxon>Paenibacillaceae</taxon>
        <taxon>Paenibacillus</taxon>
    </lineage>
</organism>
<dbReference type="RefSeq" id="WP_054796818.1">
    <property type="nucleotide sequence ID" value="NZ_JBDLZV010000001.1"/>
</dbReference>
<evidence type="ECO:0000313" key="1">
    <source>
        <dbReference type="EMBL" id="MUG71426.1"/>
    </source>
</evidence>
<dbReference type="InterPro" id="IPR024998">
    <property type="entry name" value="DUF3906"/>
</dbReference>